<accession>A0ABR7IE94</accession>
<keyword evidence="3 6" id="KW-0133">Cell shape</keyword>
<sequence>MSTRKKILISLIIILLLLAAGAYGYGVYYFTSHFLPGSMVNGFNCSYMTVEESEKLLDERIGAYVLAVETRNNGQESISAQDAGLSYKSDGSVNQLVKEQQRFRWFLAFNQHQDYEIPSSIQYDEQKEETAVAALKCMQPENSTEPSDAYIAEKDDKFIIIPEVEGAALDPEKTRQVILDAMLTGKVAVNLEESGCYKKPSVYQNDEMLVKNCEQINKLTDVVITYDFDDRTETVDRETIKNWLKKDKKGNYTLDKKQVTAYVRGLSEKYDTVGNSRTFHTYDGQEITVEGGNYGWQIDQEAEVKALTGLIKEGKTQVREPEYAHEGLSRKTNDIGYTYIEISLTAQRMVYYKDGVPTADAQILTGNPNVPNCSTPVGCYSTGEKISGYTVPGEDYPGSVNYWIPFGGGLGINDAPWRTEFGGQIYDFEGTHGCICAPADQVQIIYSAVEKNTPVIIYG</sequence>
<keyword evidence="4 6" id="KW-0573">Peptidoglycan synthesis</keyword>
<keyword evidence="2" id="KW-0808">Transferase</keyword>
<reference evidence="8 9" key="1">
    <citation type="submission" date="2020-08" db="EMBL/GenBank/DDBJ databases">
        <title>Genome public.</title>
        <authorList>
            <person name="Liu C."/>
            <person name="Sun Q."/>
        </authorList>
    </citation>
    <scope>NUCLEOTIDE SEQUENCE [LARGE SCALE GENOMIC DNA]</scope>
    <source>
        <strain evidence="8 9">M29</strain>
    </source>
</reference>
<evidence type="ECO:0000313" key="8">
    <source>
        <dbReference type="EMBL" id="MBC5778337.1"/>
    </source>
</evidence>
<dbReference type="PROSITE" id="PS52029">
    <property type="entry name" value="LD_TPASE"/>
    <property type="match status" value="1"/>
</dbReference>
<evidence type="ECO:0000256" key="3">
    <source>
        <dbReference type="ARBA" id="ARBA00022960"/>
    </source>
</evidence>
<dbReference type="InterPro" id="IPR038063">
    <property type="entry name" value="Transpep_catalytic_dom"/>
</dbReference>
<evidence type="ECO:0000259" key="7">
    <source>
        <dbReference type="PROSITE" id="PS52029"/>
    </source>
</evidence>
<comment type="caution">
    <text evidence="6">Lacks conserved residue(s) required for the propagation of feature annotation.</text>
</comment>
<dbReference type="InterPro" id="IPR005490">
    <property type="entry name" value="LD_TPept_cat_dom"/>
</dbReference>
<evidence type="ECO:0000313" key="9">
    <source>
        <dbReference type="Proteomes" id="UP000649826"/>
    </source>
</evidence>
<dbReference type="Gene3D" id="2.40.440.10">
    <property type="entry name" value="L,D-transpeptidase catalytic domain-like"/>
    <property type="match status" value="1"/>
</dbReference>
<dbReference type="Pfam" id="PF12229">
    <property type="entry name" value="PG_binding_4"/>
    <property type="match status" value="2"/>
</dbReference>
<dbReference type="InterPro" id="IPR022029">
    <property type="entry name" value="YoaR-like_PG-bd"/>
</dbReference>
<dbReference type="PANTHER" id="PTHR30582">
    <property type="entry name" value="L,D-TRANSPEPTIDASE"/>
    <property type="match status" value="1"/>
</dbReference>
<keyword evidence="9" id="KW-1185">Reference proteome</keyword>
<dbReference type="InterPro" id="IPR050979">
    <property type="entry name" value="LD-transpeptidase"/>
</dbReference>
<dbReference type="CDD" id="cd16913">
    <property type="entry name" value="YkuD_like"/>
    <property type="match status" value="1"/>
</dbReference>
<keyword evidence="5 6" id="KW-0961">Cell wall biogenesis/degradation</keyword>
<evidence type="ECO:0000256" key="1">
    <source>
        <dbReference type="ARBA" id="ARBA00004752"/>
    </source>
</evidence>
<comment type="caution">
    <text evidence="8">The sequence shown here is derived from an EMBL/GenBank/DDBJ whole genome shotgun (WGS) entry which is preliminary data.</text>
</comment>
<evidence type="ECO:0000256" key="6">
    <source>
        <dbReference type="PROSITE-ProRule" id="PRU01373"/>
    </source>
</evidence>
<comment type="pathway">
    <text evidence="1 6">Cell wall biogenesis; peptidoglycan biosynthesis.</text>
</comment>
<dbReference type="RefSeq" id="WP_186994022.1">
    <property type="nucleotide sequence ID" value="NZ_JACOQG010000001.1"/>
</dbReference>
<dbReference type="EMBL" id="JACOQG010000001">
    <property type="protein sequence ID" value="MBC5778337.1"/>
    <property type="molecule type" value="Genomic_DNA"/>
</dbReference>
<feature type="domain" description="L,D-TPase catalytic" evidence="7">
    <location>
        <begin position="338"/>
        <end position="458"/>
    </location>
</feature>
<evidence type="ECO:0000256" key="4">
    <source>
        <dbReference type="ARBA" id="ARBA00022984"/>
    </source>
</evidence>
<dbReference type="Pfam" id="PF03734">
    <property type="entry name" value="YkuD"/>
    <property type="match status" value="1"/>
</dbReference>
<dbReference type="InterPro" id="IPR038054">
    <property type="entry name" value="LD_TPept-like_central_sf"/>
</dbReference>
<protein>
    <submittedName>
        <fullName evidence="8">L,D-transpeptidase/peptidoglycan binding protein</fullName>
    </submittedName>
</protein>
<dbReference type="Gene3D" id="3.10.20.800">
    <property type="match status" value="1"/>
</dbReference>
<dbReference type="SUPFAM" id="SSF141523">
    <property type="entry name" value="L,D-transpeptidase catalytic domain-like"/>
    <property type="match status" value="1"/>
</dbReference>
<evidence type="ECO:0000256" key="5">
    <source>
        <dbReference type="ARBA" id="ARBA00023316"/>
    </source>
</evidence>
<dbReference type="Proteomes" id="UP000649826">
    <property type="component" value="Unassembled WGS sequence"/>
</dbReference>
<proteinExistence type="predicted"/>
<evidence type="ECO:0000256" key="2">
    <source>
        <dbReference type="ARBA" id="ARBA00022679"/>
    </source>
</evidence>
<organism evidence="8 9">
    <name type="scientific">Blautia difficilis</name>
    <dbReference type="NCBI Taxonomy" id="2763027"/>
    <lineage>
        <taxon>Bacteria</taxon>
        <taxon>Bacillati</taxon>
        <taxon>Bacillota</taxon>
        <taxon>Clostridia</taxon>
        <taxon>Lachnospirales</taxon>
        <taxon>Lachnospiraceae</taxon>
        <taxon>Blautia</taxon>
    </lineage>
</organism>
<dbReference type="PANTHER" id="PTHR30582:SF33">
    <property type="entry name" value="EXPORTED PROTEIN"/>
    <property type="match status" value="1"/>
</dbReference>
<gene>
    <name evidence="8" type="ORF">H8Z82_01365</name>
</gene>
<dbReference type="SUPFAM" id="SSF143985">
    <property type="entry name" value="L,D-transpeptidase pre-catalytic domain-like"/>
    <property type="match status" value="1"/>
</dbReference>
<name>A0ABR7IE94_9FIRM</name>